<evidence type="ECO:0000259" key="8">
    <source>
        <dbReference type="PROSITE" id="PS51671"/>
    </source>
</evidence>
<evidence type="ECO:0000256" key="6">
    <source>
        <dbReference type="ARBA" id="ARBA00048731"/>
    </source>
</evidence>
<dbReference type="InterPro" id="IPR002912">
    <property type="entry name" value="ACT_dom"/>
</dbReference>
<keyword evidence="5" id="KW-0520">NAD</keyword>
<name>A0A7S2V587_9STRA</name>
<dbReference type="SUPFAM" id="SSF143548">
    <property type="entry name" value="Serine metabolism enzymes domain"/>
    <property type="match status" value="1"/>
</dbReference>
<dbReference type="InterPro" id="IPR029009">
    <property type="entry name" value="ASB_dom_sf"/>
</dbReference>
<evidence type="ECO:0000256" key="4">
    <source>
        <dbReference type="ARBA" id="ARBA00023002"/>
    </source>
</evidence>
<dbReference type="PROSITE" id="PS51671">
    <property type="entry name" value="ACT"/>
    <property type="match status" value="1"/>
</dbReference>
<evidence type="ECO:0000256" key="2">
    <source>
        <dbReference type="ARBA" id="ARBA00005854"/>
    </source>
</evidence>
<dbReference type="Pfam" id="PF00389">
    <property type="entry name" value="2-Hacid_dh"/>
    <property type="match status" value="1"/>
</dbReference>
<dbReference type="InterPro" id="IPR006139">
    <property type="entry name" value="D-isomer_2_OHA_DH_cat_dom"/>
</dbReference>
<evidence type="ECO:0000256" key="1">
    <source>
        <dbReference type="ARBA" id="ARBA00005216"/>
    </source>
</evidence>
<dbReference type="GO" id="GO:0004617">
    <property type="term" value="F:phosphoglycerate dehydrogenase activity"/>
    <property type="evidence" value="ECO:0007669"/>
    <property type="project" value="UniProtKB-EC"/>
</dbReference>
<evidence type="ECO:0000256" key="5">
    <source>
        <dbReference type="ARBA" id="ARBA00023027"/>
    </source>
</evidence>
<dbReference type="EMBL" id="HBHR01021425">
    <property type="protein sequence ID" value="CAD9872778.1"/>
    <property type="molecule type" value="Transcribed_RNA"/>
</dbReference>
<dbReference type="Pfam" id="PF19304">
    <property type="entry name" value="PGDH_inter"/>
    <property type="match status" value="1"/>
</dbReference>
<dbReference type="Gene3D" id="3.30.1330.90">
    <property type="entry name" value="D-3-phosphoglycerate dehydrogenase, domain 3"/>
    <property type="match status" value="1"/>
</dbReference>
<dbReference type="InterPro" id="IPR006140">
    <property type="entry name" value="D-isomer_DH_NAD-bd"/>
</dbReference>
<dbReference type="InterPro" id="IPR029753">
    <property type="entry name" value="D-isomer_DH_CS"/>
</dbReference>
<comment type="pathway">
    <text evidence="1">Amino-acid biosynthesis; L-serine biosynthesis; L-serine from 3-phospho-D-glycerate: step 1/3.</text>
</comment>
<dbReference type="Gene3D" id="3.40.50.720">
    <property type="entry name" value="NAD(P)-binding Rossmann-like Domain"/>
    <property type="match status" value="2"/>
</dbReference>
<dbReference type="PANTHER" id="PTHR42938:SF47">
    <property type="entry name" value="HYDROXYPYRUVATE REDUCTASE"/>
    <property type="match status" value="1"/>
</dbReference>
<dbReference type="PROSITE" id="PS00065">
    <property type="entry name" value="D_2_HYDROXYACID_DH_1"/>
    <property type="match status" value="1"/>
</dbReference>
<dbReference type="EC" id="1.1.1.95" evidence="3"/>
<dbReference type="InterPro" id="IPR045626">
    <property type="entry name" value="PGDH_ASB_dom"/>
</dbReference>
<comment type="similarity">
    <text evidence="2 7">Belongs to the D-isomer specific 2-hydroxyacid dehydrogenase family.</text>
</comment>
<dbReference type="UniPathway" id="UPA00135">
    <property type="reaction ID" value="UER00196"/>
</dbReference>
<dbReference type="SUPFAM" id="SSF51735">
    <property type="entry name" value="NAD(P)-binding Rossmann-fold domains"/>
    <property type="match status" value="1"/>
</dbReference>
<evidence type="ECO:0000256" key="7">
    <source>
        <dbReference type="RuleBase" id="RU003719"/>
    </source>
</evidence>
<accession>A0A7S2V587</accession>
<dbReference type="Pfam" id="PF02826">
    <property type="entry name" value="2-Hacid_dh_C"/>
    <property type="match status" value="1"/>
</dbReference>
<dbReference type="SUPFAM" id="SSF55021">
    <property type="entry name" value="ACT-like"/>
    <property type="match status" value="1"/>
</dbReference>
<dbReference type="GO" id="GO:0051287">
    <property type="term" value="F:NAD binding"/>
    <property type="evidence" value="ECO:0007669"/>
    <property type="project" value="InterPro"/>
</dbReference>
<sequence length="456" mass="49326">MVMNTPGGNTVSTAQLAFTLITSMARNVAAADMSMKEGKFERKKYMGVELKGKTLAVVGCGRIGQTVAKWAQKMGMDVIGFDPAMADSVAEDLGIKLVSLSEVWPAADFITLHTPLTPDTRNLICGETISKMKDGVRIVNCARGGIINEADLLSALESGKVAGAAMDVYQKEPPSSEESLALIAHPNVVCTPHLGASTDEAQINVAKDIAKQMCATFEGKEYVGVLNVDYMEHTTDIRLEPFFALSEILGQLQAQTTKNHGKITAVEVECWGEHGVSLMRPKVQKLLKAVVLKGMLKHLQDEVEPTLISAPFLARELGIQPSMGTMTRFANKDSHPYTNLVSAKVRLEDGQEHVITGSVFGTQPHLVQIDNFLSFPAFTPEGTLLMFKNQDRPGVISSVLQTLTDHNINIGKMALARQEGPLALCLMSVDSPLNESIIEELKASSELQDVQCAAFS</sequence>
<dbReference type="CDD" id="cd12173">
    <property type="entry name" value="PGDH_4"/>
    <property type="match status" value="1"/>
</dbReference>
<dbReference type="PANTHER" id="PTHR42938">
    <property type="entry name" value="FORMATE DEHYDROGENASE 1"/>
    <property type="match status" value="1"/>
</dbReference>
<protein>
    <recommendedName>
        <fullName evidence="3">phosphoglycerate dehydrogenase</fullName>
        <ecNumber evidence="3">1.1.1.95</ecNumber>
    </recommendedName>
</protein>
<dbReference type="Pfam" id="PF01842">
    <property type="entry name" value="ACT"/>
    <property type="match status" value="1"/>
</dbReference>
<dbReference type="PROSITE" id="PS00671">
    <property type="entry name" value="D_2_HYDROXYACID_DH_3"/>
    <property type="match status" value="1"/>
</dbReference>
<comment type="catalytic activity">
    <reaction evidence="6">
        <text>(2R)-3-phosphoglycerate + NAD(+) = 3-phosphooxypyruvate + NADH + H(+)</text>
        <dbReference type="Rhea" id="RHEA:12641"/>
        <dbReference type="ChEBI" id="CHEBI:15378"/>
        <dbReference type="ChEBI" id="CHEBI:18110"/>
        <dbReference type="ChEBI" id="CHEBI:57540"/>
        <dbReference type="ChEBI" id="CHEBI:57945"/>
        <dbReference type="ChEBI" id="CHEBI:58272"/>
        <dbReference type="EC" id="1.1.1.95"/>
    </reaction>
</comment>
<proteinExistence type="inferred from homology"/>
<dbReference type="InterPro" id="IPR029752">
    <property type="entry name" value="D-isomer_DH_CS1"/>
</dbReference>
<organism evidence="9">
    <name type="scientific">Fibrocapsa japonica</name>
    <dbReference type="NCBI Taxonomy" id="94617"/>
    <lineage>
        <taxon>Eukaryota</taxon>
        <taxon>Sar</taxon>
        <taxon>Stramenopiles</taxon>
        <taxon>Ochrophyta</taxon>
        <taxon>Raphidophyceae</taxon>
        <taxon>Chattonellales</taxon>
        <taxon>Chattonellaceae</taxon>
        <taxon>Fibrocapsa</taxon>
    </lineage>
</organism>
<dbReference type="FunFam" id="3.40.50.720:FF:000021">
    <property type="entry name" value="D-3-phosphoglycerate dehydrogenase"/>
    <property type="match status" value="1"/>
</dbReference>
<feature type="domain" description="ACT" evidence="8">
    <location>
        <begin position="384"/>
        <end position="455"/>
    </location>
</feature>
<dbReference type="InterPro" id="IPR036291">
    <property type="entry name" value="NAD(P)-bd_dom_sf"/>
</dbReference>
<dbReference type="InterPro" id="IPR045865">
    <property type="entry name" value="ACT-like_dom_sf"/>
</dbReference>
<keyword evidence="4 7" id="KW-0560">Oxidoreductase</keyword>
<dbReference type="CDD" id="cd04879">
    <property type="entry name" value="ACT_3PGDH-like"/>
    <property type="match status" value="1"/>
</dbReference>
<gene>
    <name evidence="9" type="ORF">FJAP1339_LOCUS10877</name>
</gene>
<reference evidence="9" key="1">
    <citation type="submission" date="2021-01" db="EMBL/GenBank/DDBJ databases">
        <authorList>
            <person name="Corre E."/>
            <person name="Pelletier E."/>
            <person name="Niang G."/>
            <person name="Scheremetjew M."/>
            <person name="Finn R."/>
            <person name="Kale V."/>
            <person name="Holt S."/>
            <person name="Cochrane G."/>
            <person name="Meng A."/>
            <person name="Brown T."/>
            <person name="Cohen L."/>
        </authorList>
    </citation>
    <scope>NUCLEOTIDE SEQUENCE</scope>
    <source>
        <strain evidence="9">CCMP1661</strain>
    </source>
</reference>
<dbReference type="AlphaFoldDB" id="A0A7S2V587"/>
<dbReference type="Gene3D" id="3.30.70.260">
    <property type="match status" value="1"/>
</dbReference>
<evidence type="ECO:0000256" key="3">
    <source>
        <dbReference type="ARBA" id="ARBA00013143"/>
    </source>
</evidence>
<evidence type="ECO:0000313" key="9">
    <source>
        <dbReference type="EMBL" id="CAD9872778.1"/>
    </source>
</evidence>